<reference evidence="13 14" key="1">
    <citation type="submission" date="2017-02" db="EMBL/GenBank/DDBJ databases">
        <authorList>
            <person name="Peterson S.W."/>
        </authorList>
    </citation>
    <scope>NUCLEOTIDE SEQUENCE [LARGE SCALE GENOMIC DNA]</scope>
    <source>
        <strain evidence="13 14">DSM 21749</strain>
    </source>
</reference>
<evidence type="ECO:0000313" key="14">
    <source>
        <dbReference type="Proteomes" id="UP000190061"/>
    </source>
</evidence>
<feature type="domain" description="Cation efflux protein cytoplasmic" evidence="12">
    <location>
        <begin position="227"/>
        <end position="292"/>
    </location>
</feature>
<keyword evidence="6 10" id="KW-1133">Transmembrane helix</keyword>
<dbReference type="NCBIfam" id="TIGR01297">
    <property type="entry name" value="CDF"/>
    <property type="match status" value="1"/>
</dbReference>
<dbReference type="InterPro" id="IPR050681">
    <property type="entry name" value="CDF/SLC30A"/>
</dbReference>
<dbReference type="InterPro" id="IPR058533">
    <property type="entry name" value="Cation_efflux_TM"/>
</dbReference>
<feature type="transmembrane region" description="Helical" evidence="10">
    <location>
        <begin position="62"/>
        <end position="80"/>
    </location>
</feature>
<evidence type="ECO:0000256" key="10">
    <source>
        <dbReference type="SAM" id="Phobius"/>
    </source>
</evidence>
<evidence type="ECO:0000256" key="3">
    <source>
        <dbReference type="ARBA" id="ARBA00022448"/>
    </source>
</evidence>
<protein>
    <submittedName>
        <fullName evidence="13">Cobalt-zinc-cadmium efflux system protein</fullName>
    </submittedName>
</protein>
<dbReference type="InterPro" id="IPR036837">
    <property type="entry name" value="Cation_efflux_CTD_sf"/>
</dbReference>
<dbReference type="GO" id="GO:0005886">
    <property type="term" value="C:plasma membrane"/>
    <property type="evidence" value="ECO:0007669"/>
    <property type="project" value="TreeGrafter"/>
</dbReference>
<comment type="similarity">
    <text evidence="2">Belongs to the cation diffusion facilitator (CDF) transporter (TC 2.A.4) family. SLC30A subfamily.</text>
</comment>
<dbReference type="Pfam" id="PF01545">
    <property type="entry name" value="Cation_efflux"/>
    <property type="match status" value="1"/>
</dbReference>
<gene>
    <name evidence="13" type="ORF">SAMN02745674_00238</name>
</gene>
<dbReference type="RefSeq" id="WP_200809165.1">
    <property type="nucleotide sequence ID" value="NZ_FUXP01000001.1"/>
</dbReference>
<evidence type="ECO:0000256" key="1">
    <source>
        <dbReference type="ARBA" id="ARBA00004141"/>
    </source>
</evidence>
<evidence type="ECO:0000256" key="6">
    <source>
        <dbReference type="ARBA" id="ARBA00022989"/>
    </source>
</evidence>
<keyword evidence="5" id="KW-0864">Zinc transport</keyword>
<dbReference type="Proteomes" id="UP000190061">
    <property type="component" value="Unassembled WGS sequence"/>
</dbReference>
<dbReference type="InterPro" id="IPR002524">
    <property type="entry name" value="Cation_efflux"/>
</dbReference>
<proteinExistence type="inferred from homology"/>
<comment type="subcellular location">
    <subcellularLocation>
        <location evidence="1">Membrane</location>
        <topology evidence="1">Multi-pass membrane protein</topology>
    </subcellularLocation>
</comment>
<dbReference type="Pfam" id="PF16916">
    <property type="entry name" value="ZT_dimer"/>
    <property type="match status" value="1"/>
</dbReference>
<evidence type="ECO:0000256" key="5">
    <source>
        <dbReference type="ARBA" id="ARBA00022906"/>
    </source>
</evidence>
<dbReference type="InterPro" id="IPR027470">
    <property type="entry name" value="Cation_efflux_CTD"/>
</dbReference>
<dbReference type="STRING" id="1122188.SAMN02745674_00238"/>
<evidence type="ECO:0000259" key="11">
    <source>
        <dbReference type="Pfam" id="PF01545"/>
    </source>
</evidence>
<keyword evidence="14" id="KW-1185">Reference proteome</keyword>
<dbReference type="PANTHER" id="PTHR11562:SF17">
    <property type="entry name" value="RE54080P-RELATED"/>
    <property type="match status" value="1"/>
</dbReference>
<dbReference type="SUPFAM" id="SSF161111">
    <property type="entry name" value="Cation efflux protein transmembrane domain-like"/>
    <property type="match status" value="1"/>
</dbReference>
<feature type="transmembrane region" description="Helical" evidence="10">
    <location>
        <begin position="101"/>
        <end position="121"/>
    </location>
</feature>
<feature type="transmembrane region" description="Helical" evidence="10">
    <location>
        <begin position="30"/>
        <end position="50"/>
    </location>
</feature>
<keyword evidence="8 10" id="KW-0472">Membrane</keyword>
<accession>A0A1T4M133</accession>
<evidence type="ECO:0000256" key="8">
    <source>
        <dbReference type="ARBA" id="ARBA00023136"/>
    </source>
</evidence>
<dbReference type="InterPro" id="IPR027469">
    <property type="entry name" value="Cation_efflux_TMD_sf"/>
</dbReference>
<sequence>MLALLPKSPTMAKPGSGHSGHTPATTDKRALAISGWLTGVYFVIELGIGLWTGSVAVTSDAFHTFSAVGGVLIALVALQLGERKSSPARTFGYVRAEILGALFNGLFLAIMALFVFGMGAMRLREPIDLPTTPMLIAAAGGIATELVALWLLYERQKADLNLRGAYWHILQTFVGSLLIIVSALVIRFTGFLAIDPLLGMAFGVVLLWASWGITKDALHILLQGTPQDLDLDAAISAIRDVEGVTDVHHVHAWSLTSSVNVFSSHVRVRSVAEGDRVLREVSSLLRERFQIYFSTTRSRSAALRPKKGRRPRSNNVARVRYERDNGRYTSRPRMKRNPGSRGGVQACSARTGTPHPWVHECAKRRSASGRTRADL</sequence>
<feature type="region of interest" description="Disordered" evidence="9">
    <location>
        <begin position="1"/>
        <end position="24"/>
    </location>
</feature>
<evidence type="ECO:0000256" key="2">
    <source>
        <dbReference type="ARBA" id="ARBA00008873"/>
    </source>
</evidence>
<dbReference type="Gene3D" id="1.20.1510.10">
    <property type="entry name" value="Cation efflux protein transmembrane domain"/>
    <property type="match status" value="1"/>
</dbReference>
<evidence type="ECO:0000259" key="12">
    <source>
        <dbReference type="Pfam" id="PF16916"/>
    </source>
</evidence>
<organism evidence="13 14">
    <name type="scientific">Lysobacter spongiicola DSM 21749</name>
    <dbReference type="NCBI Taxonomy" id="1122188"/>
    <lineage>
        <taxon>Bacteria</taxon>
        <taxon>Pseudomonadati</taxon>
        <taxon>Pseudomonadota</taxon>
        <taxon>Gammaproteobacteria</taxon>
        <taxon>Lysobacterales</taxon>
        <taxon>Lysobacteraceae</taxon>
        <taxon>Novilysobacter</taxon>
    </lineage>
</organism>
<dbReference type="AlphaFoldDB" id="A0A1T4M133"/>
<evidence type="ECO:0000256" key="4">
    <source>
        <dbReference type="ARBA" id="ARBA00022692"/>
    </source>
</evidence>
<dbReference type="GO" id="GO:0005385">
    <property type="term" value="F:zinc ion transmembrane transporter activity"/>
    <property type="evidence" value="ECO:0007669"/>
    <property type="project" value="TreeGrafter"/>
</dbReference>
<feature type="transmembrane region" description="Helical" evidence="10">
    <location>
        <begin position="192"/>
        <end position="213"/>
    </location>
</feature>
<evidence type="ECO:0000256" key="9">
    <source>
        <dbReference type="SAM" id="MobiDB-lite"/>
    </source>
</evidence>
<dbReference type="EMBL" id="FUXP01000001">
    <property type="protein sequence ID" value="SJZ60683.1"/>
    <property type="molecule type" value="Genomic_DNA"/>
</dbReference>
<keyword evidence="4 10" id="KW-0812">Transmembrane</keyword>
<keyword evidence="3" id="KW-0813">Transport</keyword>
<name>A0A1T4M133_9GAMM</name>
<feature type="transmembrane region" description="Helical" evidence="10">
    <location>
        <begin position="133"/>
        <end position="153"/>
    </location>
</feature>
<dbReference type="PANTHER" id="PTHR11562">
    <property type="entry name" value="CATION EFFLUX PROTEIN/ ZINC TRANSPORTER"/>
    <property type="match status" value="1"/>
</dbReference>
<evidence type="ECO:0000313" key="13">
    <source>
        <dbReference type="EMBL" id="SJZ60683.1"/>
    </source>
</evidence>
<feature type="transmembrane region" description="Helical" evidence="10">
    <location>
        <begin position="165"/>
        <end position="186"/>
    </location>
</feature>
<evidence type="ECO:0000256" key="7">
    <source>
        <dbReference type="ARBA" id="ARBA00023065"/>
    </source>
</evidence>
<dbReference type="SUPFAM" id="SSF160240">
    <property type="entry name" value="Cation efflux protein cytoplasmic domain-like"/>
    <property type="match status" value="1"/>
</dbReference>
<feature type="domain" description="Cation efflux protein transmembrane" evidence="11">
    <location>
        <begin position="32"/>
        <end position="222"/>
    </location>
</feature>
<feature type="region of interest" description="Disordered" evidence="9">
    <location>
        <begin position="323"/>
        <end position="375"/>
    </location>
</feature>
<keyword evidence="5" id="KW-0862">Zinc</keyword>
<keyword evidence="7" id="KW-0406">Ion transport</keyword>